<feature type="compositionally biased region" description="Polar residues" evidence="6">
    <location>
        <begin position="282"/>
        <end position="292"/>
    </location>
</feature>
<feature type="domain" description="Acyl-CoA dehydrogenase/oxidase N-terminal" evidence="10">
    <location>
        <begin position="970"/>
        <end position="1099"/>
    </location>
</feature>
<dbReference type="Proteomes" id="UP000593566">
    <property type="component" value="Unassembled WGS sequence"/>
</dbReference>
<dbReference type="GO" id="GO:0033539">
    <property type="term" value="P:fatty acid beta-oxidation using acyl-CoA dehydrogenase"/>
    <property type="evidence" value="ECO:0007669"/>
    <property type="project" value="TreeGrafter"/>
</dbReference>
<evidence type="ECO:0000259" key="9">
    <source>
        <dbReference type="Pfam" id="PF02770"/>
    </source>
</evidence>
<feature type="compositionally biased region" description="Polar residues" evidence="6">
    <location>
        <begin position="82"/>
        <end position="91"/>
    </location>
</feature>
<dbReference type="InterPro" id="IPR036250">
    <property type="entry name" value="AcylCo_DH-like_C"/>
</dbReference>
<dbReference type="Gene3D" id="3.40.50.1820">
    <property type="entry name" value="alpha/beta hydrolase"/>
    <property type="match status" value="1"/>
</dbReference>
<feature type="compositionally biased region" description="Basic and acidic residues" evidence="6">
    <location>
        <begin position="128"/>
        <end position="137"/>
    </location>
</feature>
<reference evidence="11 12" key="1">
    <citation type="journal article" date="2020" name="Genomics">
        <title>Complete, high-quality genomes from long-read metagenomic sequencing of two wolf lichen thalli reveals enigmatic genome architecture.</title>
        <authorList>
            <person name="McKenzie S.K."/>
            <person name="Walston R.F."/>
            <person name="Allen J.L."/>
        </authorList>
    </citation>
    <scope>NUCLEOTIDE SEQUENCE [LARGE SCALE GENOMIC DNA]</scope>
    <source>
        <strain evidence="11">WasteWater1</strain>
    </source>
</reference>
<feature type="region of interest" description="Disordered" evidence="6">
    <location>
        <begin position="236"/>
        <end position="430"/>
    </location>
</feature>
<dbReference type="PANTHER" id="PTHR48083:SF15">
    <property type="entry name" value="ACYL-COA DEHYDROGENASE APDG"/>
    <property type="match status" value="1"/>
</dbReference>
<dbReference type="InterPro" id="IPR009100">
    <property type="entry name" value="AcylCoA_DH/oxidase_NM_dom_sf"/>
</dbReference>
<evidence type="ECO:0000256" key="2">
    <source>
        <dbReference type="ARBA" id="ARBA00009347"/>
    </source>
</evidence>
<evidence type="ECO:0000256" key="5">
    <source>
        <dbReference type="ARBA" id="ARBA00023002"/>
    </source>
</evidence>
<gene>
    <name evidence="11" type="ORF">HO133_006627</name>
</gene>
<evidence type="ECO:0000313" key="12">
    <source>
        <dbReference type="Proteomes" id="UP000593566"/>
    </source>
</evidence>
<dbReference type="SUPFAM" id="SSF56645">
    <property type="entry name" value="Acyl-CoA dehydrogenase NM domain-like"/>
    <property type="match status" value="1"/>
</dbReference>
<dbReference type="GeneID" id="59335028"/>
<dbReference type="InterPro" id="IPR046373">
    <property type="entry name" value="Acyl-CoA_Oxase/DH_mid-dom_sf"/>
</dbReference>
<organism evidence="11 12">
    <name type="scientific">Letharia lupina</name>
    <dbReference type="NCBI Taxonomy" id="560253"/>
    <lineage>
        <taxon>Eukaryota</taxon>
        <taxon>Fungi</taxon>
        <taxon>Dikarya</taxon>
        <taxon>Ascomycota</taxon>
        <taxon>Pezizomycotina</taxon>
        <taxon>Lecanoromycetes</taxon>
        <taxon>OSLEUM clade</taxon>
        <taxon>Lecanoromycetidae</taxon>
        <taxon>Lecanorales</taxon>
        <taxon>Lecanorineae</taxon>
        <taxon>Parmeliaceae</taxon>
        <taxon>Letharia</taxon>
    </lineage>
</organism>
<feature type="domain" description="Acyl-CoA oxidase/dehydrogenase middle" evidence="9">
    <location>
        <begin position="1104"/>
        <end position="1200"/>
    </location>
</feature>
<evidence type="ECO:0000256" key="3">
    <source>
        <dbReference type="ARBA" id="ARBA00022630"/>
    </source>
</evidence>
<feature type="compositionally biased region" description="Basic and acidic residues" evidence="6">
    <location>
        <begin position="382"/>
        <end position="401"/>
    </location>
</feature>
<dbReference type="GO" id="GO:0050660">
    <property type="term" value="F:flavin adenine dinucleotide binding"/>
    <property type="evidence" value="ECO:0007669"/>
    <property type="project" value="InterPro"/>
</dbReference>
<dbReference type="Gene3D" id="1.20.140.10">
    <property type="entry name" value="Butyryl-CoA Dehydrogenase, subunit A, domain 3"/>
    <property type="match status" value="1"/>
</dbReference>
<feature type="compositionally biased region" description="Polar residues" evidence="6">
    <location>
        <begin position="803"/>
        <end position="817"/>
    </location>
</feature>
<dbReference type="InterPro" id="IPR029058">
    <property type="entry name" value="AB_hydrolase_fold"/>
</dbReference>
<comment type="similarity">
    <text evidence="2">Belongs to the acyl-CoA dehydrogenase family.</text>
</comment>
<feature type="compositionally biased region" description="Low complexity" evidence="6">
    <location>
        <begin position="344"/>
        <end position="358"/>
    </location>
</feature>
<dbReference type="SUPFAM" id="SSF53474">
    <property type="entry name" value="alpha/beta-Hydrolases"/>
    <property type="match status" value="1"/>
</dbReference>
<evidence type="ECO:0000256" key="4">
    <source>
        <dbReference type="ARBA" id="ARBA00022827"/>
    </source>
</evidence>
<name>A0A8H6C637_9LECA</name>
<keyword evidence="5" id="KW-0560">Oxidoreductase</keyword>
<dbReference type="PROSITE" id="PS00072">
    <property type="entry name" value="ACYL_COA_DH_1"/>
    <property type="match status" value="1"/>
</dbReference>
<protein>
    <submittedName>
        <fullName evidence="11">Uncharacterized protein</fullName>
    </submittedName>
</protein>
<feature type="region of interest" description="Disordered" evidence="6">
    <location>
        <begin position="792"/>
        <end position="819"/>
    </location>
</feature>
<feature type="region of interest" description="Disordered" evidence="6">
    <location>
        <begin position="471"/>
        <end position="531"/>
    </location>
</feature>
<feature type="compositionally biased region" description="Basic and acidic residues" evidence="6">
    <location>
        <begin position="236"/>
        <end position="249"/>
    </location>
</feature>
<dbReference type="InterPro" id="IPR000073">
    <property type="entry name" value="AB_hydrolase_1"/>
</dbReference>
<evidence type="ECO:0000256" key="6">
    <source>
        <dbReference type="SAM" id="MobiDB-lite"/>
    </source>
</evidence>
<dbReference type="PANTHER" id="PTHR48083">
    <property type="entry name" value="MEDIUM-CHAIN SPECIFIC ACYL-COA DEHYDROGENASE, MITOCHONDRIAL-RELATED"/>
    <property type="match status" value="1"/>
</dbReference>
<evidence type="ECO:0000256" key="1">
    <source>
        <dbReference type="ARBA" id="ARBA00001974"/>
    </source>
</evidence>
<feature type="domain" description="Acyl-CoA dehydrogenase/oxidase C-terminal" evidence="7">
    <location>
        <begin position="1212"/>
        <end position="1369"/>
    </location>
</feature>
<dbReference type="Pfam" id="PF00441">
    <property type="entry name" value="Acyl-CoA_dh_1"/>
    <property type="match status" value="1"/>
</dbReference>
<dbReference type="InterPro" id="IPR006089">
    <property type="entry name" value="Acyl-CoA_DH_CS"/>
</dbReference>
<sequence>MFDSSVGPAIPQRRSARTVLSPKSRQEQRRRSLPTASHRDAKRRTSNRVVVKPASTEVISSLIETLSAISSPAEHHLDSLPSIASSHSTPASPRPWQAGFPLFTGPSSGAPQGDSMRPSLSGSGTDFDAQKRPHGVHDNYFLHPDRSSIRSWSPRRISSDKSLREYAKEPTDLFDLGGAYSIGNLSIEPKPSTTTIDSDRSEGRKGLNSFASFRNLGLKASRDSLPGSNGLVVLKPRSEAKRTRERLIIRDTPPGSPGPDQLFVSKRGTGDRVAVEPPNIPTRASSVQSNGSPGRLYGNPEEMDGEPSGSKKRYSIPNEDSIPTRSSSIRHSLRLSPSRHSRRSQLSESSSGMEPSKSVLENPPNIPEQTLQEVPDELGEDSVNRRIKELKDQKLERERSSMESPTEFFSAPQTPNRSLAPSPGPVAPQPTSISALLLEQKTDAVEVPEPKLMDDTERSAPAPAIAQRISRHNGVRASSVEAKPATVTDSSITSRDGDKRPSFALPQRSNSRLLKRFSRPMSPAPAEKRRTVSSNLLETKRNTSYQIDEADLVSDAVNEYLLSSRLSQKISDPQTGRVISFSEVGDPEGSVIFCCVGMGLTRFVTVFYDELASTLKLRLVTPDRPGVGGSDPHTDGLDTPLGWPDDVRAICQHLKITKFSILAHSAGAVYALATALRMPQHIRCRVHLLAPWIPPSQMYTIGAQQEPSPAKSLPYSQRFLRSLPTTFLKAANLSFLNATSASVTTTLPKSPRRSKRKSFIWGGAAVPDIQEAANGGDRDASLSPTLSNCEMADFSKENRPSSRRVSNSTNGRSTAQIQKERRSIFDARLTEATWDAATTGANPAVDLLVCLERRQSIGFRYVDITRSVVIHHGSRDSRVPVDNVKWLGKTMRRCEVRVLEGEGHGLMASAGVMGSVLMEMAQEWSDWNRVVKGKGGMAYRQDFEERVAMSRPIPFSEPPYLCGLPSPYYTPSHLRWQKACRAFVTENLHQYALDWEREEIVPPHVFQKFADANMLLPNLTAPLPVQWLKRLGINDILGVVKVEDWDYIHTAIFCDEMSRSGLMGPGASLTTGMAFGVPPLLKFGSQDLQERFIPELLLGKKRTCIAITEPGAGSDVAGIETTAEKTKDGKHYVVNGTKKWITNGIWSHYCTMAVRTSGPGPAGLSLIVVPLLDYPGVSMRRLKVSGHLTSGTTFIELSDVKVPVSNLIGQEGQGMKYIMTNFNHERLTIAIGGTRQARVALSAAFEYCLQREAFGKVLMEQAVVRHRLAKAGALLESQWAWVEQFVYQMTKMKKEEADVELGGLTAMAKAQAGIVLDECARCAVILFGGNGFTTTGRGEIAERIYRDVPGARIPGGSEDVMLDLAVRQLVKNYTNQTKLMERPGGSSKL</sequence>
<dbReference type="SUPFAM" id="SSF47203">
    <property type="entry name" value="Acyl-CoA dehydrogenase C-terminal domain-like"/>
    <property type="match status" value="1"/>
</dbReference>
<feature type="region of interest" description="Disordered" evidence="6">
    <location>
        <begin position="80"/>
        <end position="143"/>
    </location>
</feature>
<feature type="domain" description="AB hydrolase-1" evidence="8">
    <location>
        <begin position="614"/>
        <end position="696"/>
    </location>
</feature>
<comment type="caution">
    <text evidence="11">The sequence shown here is derived from an EMBL/GenBank/DDBJ whole genome shotgun (WGS) entry which is preliminary data.</text>
</comment>
<dbReference type="Pfam" id="PF00561">
    <property type="entry name" value="Abhydrolase_1"/>
    <property type="match status" value="1"/>
</dbReference>
<dbReference type="RefSeq" id="XP_037147235.1">
    <property type="nucleotide sequence ID" value="XM_037297525.1"/>
</dbReference>
<dbReference type="EMBL" id="JACCJB010000025">
    <property type="protein sequence ID" value="KAF6217800.1"/>
    <property type="molecule type" value="Genomic_DNA"/>
</dbReference>
<dbReference type="InterPro" id="IPR013786">
    <property type="entry name" value="AcylCoA_DH/ox_N"/>
</dbReference>
<dbReference type="Gene3D" id="1.10.540.10">
    <property type="entry name" value="Acyl-CoA dehydrogenase/oxidase, N-terminal domain"/>
    <property type="match status" value="1"/>
</dbReference>
<dbReference type="Pfam" id="PF02771">
    <property type="entry name" value="Acyl-CoA_dh_N"/>
    <property type="match status" value="1"/>
</dbReference>
<evidence type="ECO:0000259" key="7">
    <source>
        <dbReference type="Pfam" id="PF00441"/>
    </source>
</evidence>
<keyword evidence="3" id="KW-0285">Flavoprotein</keyword>
<dbReference type="Pfam" id="PF02770">
    <property type="entry name" value="Acyl-CoA_dh_M"/>
    <property type="match status" value="1"/>
</dbReference>
<proteinExistence type="inferred from homology"/>
<feature type="compositionally biased region" description="Basic residues" evidence="6">
    <location>
        <begin position="331"/>
        <end position="343"/>
    </location>
</feature>
<keyword evidence="12" id="KW-1185">Reference proteome</keyword>
<dbReference type="InterPro" id="IPR037069">
    <property type="entry name" value="AcylCoA_DH/ox_N_sf"/>
</dbReference>
<feature type="region of interest" description="Disordered" evidence="6">
    <location>
        <begin position="1"/>
        <end position="53"/>
    </location>
</feature>
<dbReference type="InterPro" id="IPR050741">
    <property type="entry name" value="Acyl-CoA_dehydrogenase"/>
</dbReference>
<comment type="cofactor">
    <cofactor evidence="1">
        <name>FAD</name>
        <dbReference type="ChEBI" id="CHEBI:57692"/>
    </cofactor>
</comment>
<dbReference type="InterPro" id="IPR009075">
    <property type="entry name" value="AcylCo_DH/oxidase_C"/>
</dbReference>
<dbReference type="Gene3D" id="2.40.110.10">
    <property type="entry name" value="Butyryl-CoA Dehydrogenase, subunit A, domain 2"/>
    <property type="match status" value="1"/>
</dbReference>
<dbReference type="GO" id="GO:0003995">
    <property type="term" value="F:acyl-CoA dehydrogenase activity"/>
    <property type="evidence" value="ECO:0007669"/>
    <property type="project" value="InterPro"/>
</dbReference>
<evidence type="ECO:0000259" key="8">
    <source>
        <dbReference type="Pfam" id="PF00561"/>
    </source>
</evidence>
<evidence type="ECO:0000259" key="10">
    <source>
        <dbReference type="Pfam" id="PF02771"/>
    </source>
</evidence>
<dbReference type="GO" id="GO:0005737">
    <property type="term" value="C:cytoplasm"/>
    <property type="evidence" value="ECO:0007669"/>
    <property type="project" value="TreeGrafter"/>
</dbReference>
<accession>A0A8H6C637</accession>
<evidence type="ECO:0000313" key="11">
    <source>
        <dbReference type="EMBL" id="KAF6217800.1"/>
    </source>
</evidence>
<dbReference type="InterPro" id="IPR006091">
    <property type="entry name" value="Acyl-CoA_Oxase/DH_mid-dom"/>
</dbReference>
<keyword evidence="4" id="KW-0274">FAD</keyword>